<name>A0A8K0X4K7_9PEZI</name>
<dbReference type="EMBL" id="JAGPXD010000002">
    <property type="protein sequence ID" value="KAH7366898.1"/>
    <property type="molecule type" value="Genomic_DNA"/>
</dbReference>
<dbReference type="AlphaFoldDB" id="A0A8K0X4K7"/>
<organism evidence="1 2">
    <name type="scientific">Plectosphaerella cucumerina</name>
    <dbReference type="NCBI Taxonomy" id="40658"/>
    <lineage>
        <taxon>Eukaryota</taxon>
        <taxon>Fungi</taxon>
        <taxon>Dikarya</taxon>
        <taxon>Ascomycota</taxon>
        <taxon>Pezizomycotina</taxon>
        <taxon>Sordariomycetes</taxon>
        <taxon>Hypocreomycetidae</taxon>
        <taxon>Glomerellales</taxon>
        <taxon>Plectosphaerellaceae</taxon>
        <taxon>Plectosphaerella</taxon>
    </lineage>
</organism>
<comment type="caution">
    <text evidence="1">The sequence shown here is derived from an EMBL/GenBank/DDBJ whole genome shotgun (WGS) entry which is preliminary data.</text>
</comment>
<gene>
    <name evidence="1" type="ORF">B0T11DRAFT_336361</name>
</gene>
<proteinExistence type="predicted"/>
<reference evidence="1" key="1">
    <citation type="journal article" date="2021" name="Nat. Commun.">
        <title>Genetic determinants of endophytism in the Arabidopsis root mycobiome.</title>
        <authorList>
            <person name="Mesny F."/>
            <person name="Miyauchi S."/>
            <person name="Thiergart T."/>
            <person name="Pickel B."/>
            <person name="Atanasova L."/>
            <person name="Karlsson M."/>
            <person name="Huettel B."/>
            <person name="Barry K.W."/>
            <person name="Haridas S."/>
            <person name="Chen C."/>
            <person name="Bauer D."/>
            <person name="Andreopoulos W."/>
            <person name="Pangilinan J."/>
            <person name="LaButti K."/>
            <person name="Riley R."/>
            <person name="Lipzen A."/>
            <person name="Clum A."/>
            <person name="Drula E."/>
            <person name="Henrissat B."/>
            <person name="Kohler A."/>
            <person name="Grigoriev I.V."/>
            <person name="Martin F.M."/>
            <person name="Hacquard S."/>
        </authorList>
    </citation>
    <scope>NUCLEOTIDE SEQUENCE</scope>
    <source>
        <strain evidence="1">MPI-CAGE-AT-0016</strain>
    </source>
</reference>
<accession>A0A8K0X4K7</accession>
<evidence type="ECO:0000313" key="1">
    <source>
        <dbReference type="EMBL" id="KAH7366898.1"/>
    </source>
</evidence>
<sequence length="368" mass="42563">MENGTSSQPEDSQPEIKKVPDDLYRRLCQRTAVPDNEILDCFTYDNRGDHTKKGVIFYQDDDMSTAGGWKPRSRNHVEFMTTDEEYEKVGLFCDFTPRVKKDHMRLQLFVPAPYRPPLRHSNRKDCLQVMSCSRESFESLIKGSGLVTPKAFLKDGLRGLRIIYDPSDILPSLEISTRFKLNEDMALKMVFHLGSRTTKVLWLGLVLDDETIDQLMDPVDLTDLPRTHPMAMITAFVLMERSSIDPYIEEQLADAKEAFDRAVKDPSESNRQALNDLLPRLTNARQQLELWANDVLTIIRFSETLAQKDFWQDTRTQSSEAMTLRLTSDHKDIKTVLEGVTGKAWQQKMALVKLNRDIERWMLEHGWF</sequence>
<keyword evidence="2" id="KW-1185">Reference proteome</keyword>
<evidence type="ECO:0000313" key="2">
    <source>
        <dbReference type="Proteomes" id="UP000813385"/>
    </source>
</evidence>
<dbReference type="Proteomes" id="UP000813385">
    <property type="component" value="Unassembled WGS sequence"/>
</dbReference>
<protein>
    <submittedName>
        <fullName evidence="1">Uncharacterized protein</fullName>
    </submittedName>
</protein>
<dbReference type="OrthoDB" id="10436099at2759"/>